<dbReference type="Proteomes" id="UP001056120">
    <property type="component" value="Linkage Group LG27"/>
</dbReference>
<reference evidence="1 2" key="2">
    <citation type="journal article" date="2022" name="Mol. Ecol. Resour.">
        <title>The genomes of chicory, endive, great burdock and yacon provide insights into Asteraceae paleo-polyploidization history and plant inulin production.</title>
        <authorList>
            <person name="Fan W."/>
            <person name="Wang S."/>
            <person name="Wang H."/>
            <person name="Wang A."/>
            <person name="Jiang F."/>
            <person name="Liu H."/>
            <person name="Zhao H."/>
            <person name="Xu D."/>
            <person name="Zhang Y."/>
        </authorList>
    </citation>
    <scope>NUCLEOTIDE SEQUENCE [LARGE SCALE GENOMIC DNA]</scope>
    <source>
        <strain evidence="2">cv. Yunnan</strain>
        <tissue evidence="1">Leaves</tissue>
    </source>
</reference>
<keyword evidence="2" id="KW-1185">Reference proteome</keyword>
<reference evidence="2" key="1">
    <citation type="journal article" date="2022" name="Mol. Ecol. Resour.">
        <title>The genomes of chicory, endive, great burdock and yacon provide insights into Asteraceae palaeo-polyploidization history and plant inulin production.</title>
        <authorList>
            <person name="Fan W."/>
            <person name="Wang S."/>
            <person name="Wang H."/>
            <person name="Wang A."/>
            <person name="Jiang F."/>
            <person name="Liu H."/>
            <person name="Zhao H."/>
            <person name="Xu D."/>
            <person name="Zhang Y."/>
        </authorList>
    </citation>
    <scope>NUCLEOTIDE SEQUENCE [LARGE SCALE GENOMIC DNA]</scope>
    <source>
        <strain evidence="2">cv. Yunnan</strain>
    </source>
</reference>
<protein>
    <submittedName>
        <fullName evidence="1">Uncharacterized protein</fullName>
    </submittedName>
</protein>
<evidence type="ECO:0000313" key="2">
    <source>
        <dbReference type="Proteomes" id="UP001056120"/>
    </source>
</evidence>
<organism evidence="1 2">
    <name type="scientific">Smallanthus sonchifolius</name>
    <dbReference type="NCBI Taxonomy" id="185202"/>
    <lineage>
        <taxon>Eukaryota</taxon>
        <taxon>Viridiplantae</taxon>
        <taxon>Streptophyta</taxon>
        <taxon>Embryophyta</taxon>
        <taxon>Tracheophyta</taxon>
        <taxon>Spermatophyta</taxon>
        <taxon>Magnoliopsida</taxon>
        <taxon>eudicotyledons</taxon>
        <taxon>Gunneridae</taxon>
        <taxon>Pentapetalae</taxon>
        <taxon>asterids</taxon>
        <taxon>campanulids</taxon>
        <taxon>Asterales</taxon>
        <taxon>Asteraceae</taxon>
        <taxon>Asteroideae</taxon>
        <taxon>Heliantheae alliance</taxon>
        <taxon>Millerieae</taxon>
        <taxon>Smallanthus</taxon>
    </lineage>
</organism>
<comment type="caution">
    <text evidence="1">The sequence shown here is derived from an EMBL/GenBank/DDBJ whole genome shotgun (WGS) entry which is preliminary data.</text>
</comment>
<sequence>MTITVFPNYFVLQATSGGPYLSVPQDHLPSGFLKFEEKLIWSPHAKFAAEPSGNGDGTLVNIRSCYNNKYWVVHKINNDYWVAASAGKPQEDQTKPACTLFLPQLGDQGVSLISAGMSMYASTSGSTDGLLISDSKLDFNVVDWETLVILPPQVSFRSEVEGNYLCSRVIETKPYLRFESGLDNVGDPHHELFPTADGNYRIKDMHSGKFWRRSPSNWVLEDGEENDNEPGDLFSFIKLSDSVFALRSLGNNTFCGGDGKTECLNAQYLTISRETRLIVEEPVLERHILDLTYRLSDSRIYYEQSEVVSQAIATNTNPDEESTVNLDFSSAEPRTTYWTNNVSSAFGIKLVNLNVTNVPFIVNGEMELVTTEPVHTYEWGVVETKVTTRQQTYTVVVPPLTTMKITLKRNKAACDVPFSYTQRDLLKSGEIVTTIKDDGIFTGSNSYNNSFETSKVVEDSQGRLYL</sequence>
<proteinExistence type="predicted"/>
<gene>
    <name evidence="1" type="ORF">L1987_82017</name>
</gene>
<name>A0ACB8YSS7_9ASTR</name>
<accession>A0ACB8YSS7</accession>
<dbReference type="EMBL" id="CM042044">
    <property type="protein sequence ID" value="KAI3688306.1"/>
    <property type="molecule type" value="Genomic_DNA"/>
</dbReference>
<evidence type="ECO:0000313" key="1">
    <source>
        <dbReference type="EMBL" id="KAI3688306.1"/>
    </source>
</evidence>